<keyword evidence="1" id="KW-1133">Transmembrane helix</keyword>
<proteinExistence type="predicted"/>
<dbReference type="RefSeq" id="WP_111489817.1">
    <property type="nucleotide sequence ID" value="NZ_CP031264.1"/>
</dbReference>
<feature type="transmembrane region" description="Helical" evidence="1">
    <location>
        <begin position="393"/>
        <end position="412"/>
    </location>
</feature>
<sequence>MAQERYDQRVLVLVEVRGGPHDWEEAERRFDTHRWLIRSHHACGTGPTRGVLDPDPASRVYEVEVRLFGAARNCDRGASHRVHKAMRKARLEAYVRRADPILRDREFPTHWRVFSTTHRTLWPASRWRRLLDSYAVRLGRYDTGVKVIGSPTQALRLARIDATAGYVRTAPVAVRPLDGRWRDAAHSWPEEEGERRLFWAVLWALVTAASLVFASGRHGFAWWFWSVVVLLSLSATLWSGTRLHRNNRLKGAGIAAVATVSFAALAIGLPHDVGGQGWTRMQVLVSAALVAVLGGLRLLVRQWNWGEWVAWAVPLVVTLVVSSLLSAGSVLHALYADGFDLSPDDLDVPAIWQLAAALKLLMLLSIVMAVPAWWGYARHRHHSYAAPGDGFNVLLYVFLLILLLGGAAVLALHSAQTAVDRTTAAAKRGDTPSPYFGVQPQWTCVEPVVPLAKLSGEGPHLQPARPYLSFGVADDMAVLWDRAAEVPLKLRADQVRLVPAKSARVICESDGH</sequence>
<protein>
    <recommendedName>
        <fullName evidence="4">NnrS multi-domain protein</fullName>
    </recommendedName>
</protein>
<feature type="transmembrane region" description="Helical" evidence="1">
    <location>
        <begin position="312"/>
        <end position="335"/>
    </location>
</feature>
<feature type="transmembrane region" description="Helical" evidence="1">
    <location>
        <begin position="281"/>
        <end position="300"/>
    </location>
</feature>
<organism evidence="2 3">
    <name type="scientific">Peterkaempfera bronchialis</name>
    <dbReference type="NCBI Taxonomy" id="2126346"/>
    <lineage>
        <taxon>Bacteria</taxon>
        <taxon>Bacillati</taxon>
        <taxon>Actinomycetota</taxon>
        <taxon>Actinomycetes</taxon>
        <taxon>Kitasatosporales</taxon>
        <taxon>Streptomycetaceae</taxon>
        <taxon>Peterkaempfera</taxon>
    </lineage>
</organism>
<keyword evidence="1" id="KW-0812">Transmembrane</keyword>
<dbReference type="EMBL" id="CP031264">
    <property type="protein sequence ID" value="AXI78463.1"/>
    <property type="molecule type" value="Genomic_DNA"/>
</dbReference>
<feature type="transmembrane region" description="Helical" evidence="1">
    <location>
        <begin position="220"/>
        <end position="239"/>
    </location>
</feature>
<feature type="transmembrane region" description="Helical" evidence="1">
    <location>
        <begin position="350"/>
        <end position="373"/>
    </location>
</feature>
<evidence type="ECO:0000256" key="1">
    <source>
        <dbReference type="SAM" id="Phobius"/>
    </source>
</evidence>
<dbReference type="AlphaFoldDB" id="A0A345SXK8"/>
<reference evidence="3" key="1">
    <citation type="submission" date="2018-07" db="EMBL/GenBank/DDBJ databases">
        <title>Streptacidiphilus bronchialis DSM 106435 chromosome.</title>
        <authorList>
            <person name="Batra D."/>
            <person name="Gulvik C.A."/>
        </authorList>
    </citation>
    <scope>NUCLEOTIDE SEQUENCE [LARGE SCALE GENOMIC DNA]</scope>
    <source>
        <strain evidence="3">DSM 106435</strain>
    </source>
</reference>
<dbReference type="OrthoDB" id="4211751at2"/>
<evidence type="ECO:0000313" key="2">
    <source>
        <dbReference type="EMBL" id="AXI78463.1"/>
    </source>
</evidence>
<evidence type="ECO:0008006" key="4">
    <source>
        <dbReference type="Google" id="ProtNLM"/>
    </source>
</evidence>
<dbReference type="Proteomes" id="UP000249340">
    <property type="component" value="Chromosome"/>
</dbReference>
<gene>
    <name evidence="2" type="ORF">C7M71_014510</name>
</gene>
<keyword evidence="1" id="KW-0472">Membrane</keyword>
<feature type="transmembrane region" description="Helical" evidence="1">
    <location>
        <begin position="251"/>
        <end position="269"/>
    </location>
</feature>
<dbReference type="KEGG" id="stri:C7M71_014510"/>
<evidence type="ECO:0000313" key="3">
    <source>
        <dbReference type="Proteomes" id="UP000249340"/>
    </source>
</evidence>
<name>A0A345SXK8_9ACTN</name>
<feature type="transmembrane region" description="Helical" evidence="1">
    <location>
        <begin position="197"/>
        <end position="214"/>
    </location>
</feature>
<accession>A0A345SXK8</accession>
<keyword evidence="3" id="KW-1185">Reference proteome</keyword>